<feature type="compositionally biased region" description="Basic and acidic residues" evidence="1">
    <location>
        <begin position="555"/>
        <end position="566"/>
    </location>
</feature>
<evidence type="ECO:0000313" key="3">
    <source>
        <dbReference type="EMBL" id="KAF5312808.1"/>
    </source>
</evidence>
<feature type="compositionally biased region" description="Polar residues" evidence="1">
    <location>
        <begin position="427"/>
        <end position="437"/>
    </location>
</feature>
<feature type="signal peptide" evidence="2">
    <location>
        <begin position="1"/>
        <end position="22"/>
    </location>
</feature>
<feature type="compositionally biased region" description="Low complexity" evidence="1">
    <location>
        <begin position="98"/>
        <end position="114"/>
    </location>
</feature>
<organism evidence="3 4">
    <name type="scientific">Psilocybe cf. subviscida</name>
    <dbReference type="NCBI Taxonomy" id="2480587"/>
    <lineage>
        <taxon>Eukaryota</taxon>
        <taxon>Fungi</taxon>
        <taxon>Dikarya</taxon>
        <taxon>Basidiomycota</taxon>
        <taxon>Agaricomycotina</taxon>
        <taxon>Agaricomycetes</taxon>
        <taxon>Agaricomycetidae</taxon>
        <taxon>Agaricales</taxon>
        <taxon>Agaricineae</taxon>
        <taxon>Strophariaceae</taxon>
        <taxon>Psilocybe</taxon>
    </lineage>
</organism>
<evidence type="ECO:0000313" key="4">
    <source>
        <dbReference type="Proteomes" id="UP000567179"/>
    </source>
</evidence>
<protein>
    <recommendedName>
        <fullName evidence="5">Ig-like domain-containing protein</fullName>
    </recommendedName>
</protein>
<dbReference type="EMBL" id="JAACJJ010000056">
    <property type="protein sequence ID" value="KAF5312808.1"/>
    <property type="molecule type" value="Genomic_DNA"/>
</dbReference>
<feature type="chain" id="PRO_5034971173" description="Ig-like domain-containing protein" evidence="2">
    <location>
        <begin position="23"/>
        <end position="730"/>
    </location>
</feature>
<proteinExistence type="predicted"/>
<dbReference type="Proteomes" id="UP000567179">
    <property type="component" value="Unassembled WGS sequence"/>
</dbReference>
<evidence type="ECO:0000256" key="1">
    <source>
        <dbReference type="SAM" id="MobiDB-lite"/>
    </source>
</evidence>
<gene>
    <name evidence="3" type="ORF">D9619_002356</name>
</gene>
<sequence length="730" mass="80065">MVEIIARPLCLLLLLAAMSVETENQPAYRRLPIWRILRRILNHRYDVHSAARTQPASTSQPIHSGMFQDAQNTTIWNPRFTINNYGSTDGAPTNQELSSTSRTPSSESPSSPSSDEQILASETAGVPEGISSLFRAQYVTPSEIYRDRLQRNNMGHPLWIPGPSEHLPSAYRASGVMPGDVGVLNSHGGFSYLFSVFHEATHPRNAGMKLPADFVPFATSFAECEIEEFSEYDSGTGCYLADDSVMRVNGGDDSSRTTVLQTSAKQAAILMLPETVYTADLLNIVPLRNYMHRNLQSWYKFARDVKGWDVKNGDTRLVHSCRKSAGYGIATVSNNSPDPTTELTFSVQDSPSADHARCRYRWSHKGCATVKAGPSSIPGTNQPPNQCLFVGTIDFKLGEDQWTSIEHGDKLAFSCCPEHGSEPPEQLDQQSGYNNEPSDTSGSSDAESASSGYSGSRRSSCDFVQFFGTDDYSARPARPLPSDILADVLMRAVPTAAAVSVCTQDWGPYFTVSVEDDFQFIQNVLFANDICEENGMVYFQLKEQSLSTSVLLSEAVHEEQQHRPENTGEYPQQPLDPRQSMRKSHTPIKTRLISELHCSIKVESPPPGPTAYSTGLHGTYSAELTERLADCFDVSSTSSNCSPYLPGVPTRQQVDVPYLHIIPPLLDPEPFATPMSPSGSILGPCLTGEDHRLDQHILPSSSYTTSTSGNTCNIVTCAEAEVDCQKPEAL</sequence>
<keyword evidence="4" id="KW-1185">Reference proteome</keyword>
<evidence type="ECO:0000256" key="2">
    <source>
        <dbReference type="SAM" id="SignalP"/>
    </source>
</evidence>
<dbReference type="AlphaFoldDB" id="A0A8H5EUS2"/>
<accession>A0A8H5EUS2</accession>
<keyword evidence="2" id="KW-0732">Signal</keyword>
<feature type="region of interest" description="Disordered" evidence="1">
    <location>
        <begin position="414"/>
        <end position="458"/>
    </location>
</feature>
<name>A0A8H5EUS2_9AGAR</name>
<feature type="compositionally biased region" description="Low complexity" evidence="1">
    <location>
        <begin position="438"/>
        <end position="458"/>
    </location>
</feature>
<feature type="region of interest" description="Disordered" evidence="1">
    <location>
        <begin position="555"/>
        <end position="584"/>
    </location>
</feature>
<comment type="caution">
    <text evidence="3">The sequence shown here is derived from an EMBL/GenBank/DDBJ whole genome shotgun (WGS) entry which is preliminary data.</text>
</comment>
<dbReference type="OrthoDB" id="2662290at2759"/>
<feature type="region of interest" description="Disordered" evidence="1">
    <location>
        <begin position="81"/>
        <end position="121"/>
    </location>
</feature>
<evidence type="ECO:0008006" key="5">
    <source>
        <dbReference type="Google" id="ProtNLM"/>
    </source>
</evidence>
<reference evidence="3 4" key="1">
    <citation type="journal article" date="2020" name="ISME J.">
        <title>Uncovering the hidden diversity of litter-decomposition mechanisms in mushroom-forming fungi.</title>
        <authorList>
            <person name="Floudas D."/>
            <person name="Bentzer J."/>
            <person name="Ahren D."/>
            <person name="Johansson T."/>
            <person name="Persson P."/>
            <person name="Tunlid A."/>
        </authorList>
    </citation>
    <scope>NUCLEOTIDE SEQUENCE [LARGE SCALE GENOMIC DNA]</scope>
    <source>
        <strain evidence="3 4">CBS 101986</strain>
    </source>
</reference>
<feature type="compositionally biased region" description="Polar residues" evidence="1">
    <location>
        <begin position="81"/>
        <end position="97"/>
    </location>
</feature>